<name>A0A316DFE2_9BACL</name>
<evidence type="ECO:0000313" key="2">
    <source>
        <dbReference type="EMBL" id="PWK16436.1"/>
    </source>
</evidence>
<dbReference type="Gene3D" id="3.40.630.30">
    <property type="match status" value="1"/>
</dbReference>
<dbReference type="Pfam" id="PF00583">
    <property type="entry name" value="Acetyltransf_1"/>
    <property type="match status" value="1"/>
</dbReference>
<dbReference type="EMBL" id="QGGL01000001">
    <property type="protein sequence ID" value="PWK16436.1"/>
    <property type="molecule type" value="Genomic_DNA"/>
</dbReference>
<gene>
    <name evidence="2" type="ORF">C7459_101300</name>
</gene>
<keyword evidence="2" id="KW-0808">Transferase</keyword>
<dbReference type="InterPro" id="IPR000182">
    <property type="entry name" value="GNAT_dom"/>
</dbReference>
<dbReference type="InterPro" id="IPR016181">
    <property type="entry name" value="Acyl_CoA_acyltransferase"/>
</dbReference>
<protein>
    <submittedName>
        <fullName evidence="2">Acetyltransferase (GNAT) family protein</fullName>
    </submittedName>
</protein>
<organism evidence="2 3">
    <name type="scientific">Tumebacillus permanentifrigoris</name>
    <dbReference type="NCBI Taxonomy" id="378543"/>
    <lineage>
        <taxon>Bacteria</taxon>
        <taxon>Bacillati</taxon>
        <taxon>Bacillota</taxon>
        <taxon>Bacilli</taxon>
        <taxon>Bacillales</taxon>
        <taxon>Alicyclobacillaceae</taxon>
        <taxon>Tumebacillus</taxon>
    </lineage>
</organism>
<dbReference type="AlphaFoldDB" id="A0A316DFE2"/>
<feature type="domain" description="N-acetyltransferase" evidence="1">
    <location>
        <begin position="137"/>
        <end position="273"/>
    </location>
</feature>
<evidence type="ECO:0000313" key="3">
    <source>
        <dbReference type="Proteomes" id="UP000245634"/>
    </source>
</evidence>
<accession>A0A316DFE2</accession>
<dbReference type="GO" id="GO:0016747">
    <property type="term" value="F:acyltransferase activity, transferring groups other than amino-acyl groups"/>
    <property type="evidence" value="ECO:0007669"/>
    <property type="project" value="InterPro"/>
</dbReference>
<proteinExistence type="predicted"/>
<dbReference type="CDD" id="cd04301">
    <property type="entry name" value="NAT_SF"/>
    <property type="match status" value="1"/>
</dbReference>
<reference evidence="2 3" key="1">
    <citation type="submission" date="2018-05" db="EMBL/GenBank/DDBJ databases">
        <title>Genomic Encyclopedia of Type Strains, Phase IV (KMG-IV): sequencing the most valuable type-strain genomes for metagenomic binning, comparative biology and taxonomic classification.</title>
        <authorList>
            <person name="Goeker M."/>
        </authorList>
    </citation>
    <scope>NUCLEOTIDE SEQUENCE [LARGE SCALE GENOMIC DNA]</scope>
    <source>
        <strain evidence="2 3">DSM 18773</strain>
    </source>
</reference>
<sequence>MTERRMPLLTAELADRIEQSDCDVMRERMVAIRQHEGNPYGVEIRQFGRATALLARNFPVIDFNRVYGIGPEEIGLLDEIVEFYAQGGRDFMIDVVPQRTTPELLQALQERGFQQSGFHTALYGVPDLSRVSAVAGLDVRLLQEQDVDLYGSIFTSALEIPADIPERRESNLLLLGDPQWHLYLCWQGEIPVGFAMMQIVDGVAGFALAATLPEYRGQGVQTALLHQRMVDAEQAGARLIVAQCEFASVSQRNLQRAGFQVAYTKATWKRPEA</sequence>
<evidence type="ECO:0000259" key="1">
    <source>
        <dbReference type="PROSITE" id="PS51186"/>
    </source>
</evidence>
<dbReference type="PROSITE" id="PS51186">
    <property type="entry name" value="GNAT"/>
    <property type="match status" value="1"/>
</dbReference>
<dbReference type="Proteomes" id="UP000245634">
    <property type="component" value="Unassembled WGS sequence"/>
</dbReference>
<dbReference type="SUPFAM" id="SSF55729">
    <property type="entry name" value="Acyl-CoA N-acyltransferases (Nat)"/>
    <property type="match status" value="1"/>
</dbReference>
<dbReference type="RefSeq" id="WP_170119200.1">
    <property type="nucleotide sequence ID" value="NZ_QGGL01000001.1"/>
</dbReference>
<comment type="caution">
    <text evidence="2">The sequence shown here is derived from an EMBL/GenBank/DDBJ whole genome shotgun (WGS) entry which is preliminary data.</text>
</comment>
<keyword evidence="3" id="KW-1185">Reference proteome</keyword>